<dbReference type="OrthoDB" id="2563978at2759"/>
<feature type="compositionally biased region" description="Low complexity" evidence="1">
    <location>
        <begin position="352"/>
        <end position="368"/>
    </location>
</feature>
<feature type="region of interest" description="Disordered" evidence="1">
    <location>
        <begin position="312"/>
        <end position="778"/>
    </location>
</feature>
<proteinExistence type="predicted"/>
<feature type="compositionally biased region" description="Polar residues" evidence="1">
    <location>
        <begin position="535"/>
        <end position="544"/>
    </location>
</feature>
<evidence type="ECO:0000256" key="2">
    <source>
        <dbReference type="SAM" id="Phobius"/>
    </source>
</evidence>
<protein>
    <submittedName>
        <fullName evidence="3">Uncharacterized protein</fullName>
    </submittedName>
</protein>
<feature type="compositionally biased region" description="Low complexity" evidence="1">
    <location>
        <begin position="594"/>
        <end position="621"/>
    </location>
</feature>
<feature type="compositionally biased region" description="Polar residues" evidence="1">
    <location>
        <begin position="231"/>
        <end position="255"/>
    </location>
</feature>
<name>A0A165THZ1_9APHY</name>
<dbReference type="Proteomes" id="UP000076727">
    <property type="component" value="Unassembled WGS sequence"/>
</dbReference>
<keyword evidence="2" id="KW-1133">Transmembrane helix</keyword>
<keyword evidence="2" id="KW-0472">Membrane</keyword>
<feature type="compositionally biased region" description="Low complexity" evidence="1">
    <location>
        <begin position="157"/>
        <end position="170"/>
    </location>
</feature>
<accession>A0A165THZ1</accession>
<dbReference type="AlphaFoldDB" id="A0A165THZ1"/>
<keyword evidence="2" id="KW-0812">Transmembrane</keyword>
<dbReference type="STRING" id="1314783.A0A165THZ1"/>
<evidence type="ECO:0000256" key="1">
    <source>
        <dbReference type="SAM" id="MobiDB-lite"/>
    </source>
</evidence>
<feature type="region of interest" description="Disordered" evidence="1">
    <location>
        <begin position="157"/>
        <end position="176"/>
    </location>
</feature>
<feature type="compositionally biased region" description="Low complexity" evidence="1">
    <location>
        <begin position="282"/>
        <end position="291"/>
    </location>
</feature>
<sequence>MTSSSSVSSSSSAAAAGHSSKSTTVIGAVLGSLLGTLILVLLILIWLLLRRHSRRARDATDPPPKSSSSSFWNRSTTVFSRRKSRRQTPIWTEWQMVNPEDFEDRGPQSPHSPGEGVPRDSGDEADPFLNRSGANEMSQTQTGTDTLVSLPAAAALAAGTASTRRSTTTTHVGGPIMPREELLARMNEEDAALAQVRLVSPSTDEHTSPLLPPPPLGSDRRSTRAGRSLNEAKSTRSMASAAFSGSSEKSGSIDVQEQERAELLTARRVKVGNYGQPAAPDTGTSSITSGTSGLERLANLSRMSWFRRMSFLPAPVGSRPGSRDVEGDNYTRTPPRSHSRQGSRSRPVSWAPLPTSEPNSSTPESSASRRPRPPSSFPQGLGLLVSGERPQSSVSAKSGSTVYHDARETPGSSMVDVDTTPAGTLGSNRSQPGAPPVPPLPQARSTPVSPLAEQTPGTNTRGGYLDVPSTEPPTYEESERDSPHSSGERPGDPVDVLDMPVPRPASPFTAASGSIRTQAPPGLPNPSVWRDSHATSEGTSSTSGIRIDVLEEAPPSAQDGWRTLSGNTGAGQGTRRTTFGQVPAVIHPRDNTQSERGSLGSGRSHLSPHVLQSSASTAPSFHTHHSSSSKSHSQGPSGSSGSRSASHAGSIAERSRLEQVSEVSSPPLSAVFSKDGVWSRPTSPPGVRPMTPIRQSPSSSAEGLPAFPEPRPATPNTAGGTVTSTTTSKTEDSGAGTSVTTSGTDPVSGVVLHFPPLPWHRPSEQTWSDTRRDDDILW</sequence>
<feature type="transmembrane region" description="Helical" evidence="2">
    <location>
        <begin position="25"/>
        <end position="49"/>
    </location>
</feature>
<dbReference type="EMBL" id="KV429036">
    <property type="protein sequence ID" value="KZT73470.1"/>
    <property type="molecule type" value="Genomic_DNA"/>
</dbReference>
<feature type="region of interest" description="Disordered" evidence="1">
    <location>
        <begin position="200"/>
        <end position="291"/>
    </location>
</feature>
<feature type="compositionally biased region" description="Polar residues" evidence="1">
    <location>
        <begin position="421"/>
        <end position="431"/>
    </location>
</feature>
<feature type="compositionally biased region" description="Basic and acidic residues" evidence="1">
    <location>
        <begin position="480"/>
        <end position="492"/>
    </location>
</feature>
<evidence type="ECO:0000313" key="3">
    <source>
        <dbReference type="EMBL" id="KZT73470.1"/>
    </source>
</evidence>
<feature type="compositionally biased region" description="Polar residues" evidence="1">
    <location>
        <begin position="389"/>
        <end position="401"/>
    </location>
</feature>
<feature type="compositionally biased region" description="Basic and acidic residues" evidence="1">
    <location>
        <begin position="769"/>
        <end position="778"/>
    </location>
</feature>
<feature type="compositionally biased region" description="Polar residues" evidence="1">
    <location>
        <begin position="132"/>
        <end position="142"/>
    </location>
</feature>
<gene>
    <name evidence="3" type="ORF">DAEQUDRAFT_414683</name>
</gene>
<organism evidence="3 4">
    <name type="scientific">Daedalea quercina L-15889</name>
    <dbReference type="NCBI Taxonomy" id="1314783"/>
    <lineage>
        <taxon>Eukaryota</taxon>
        <taxon>Fungi</taxon>
        <taxon>Dikarya</taxon>
        <taxon>Basidiomycota</taxon>
        <taxon>Agaricomycotina</taxon>
        <taxon>Agaricomycetes</taxon>
        <taxon>Polyporales</taxon>
        <taxon>Fomitopsis</taxon>
    </lineage>
</organism>
<evidence type="ECO:0000313" key="4">
    <source>
        <dbReference type="Proteomes" id="UP000076727"/>
    </source>
</evidence>
<feature type="compositionally biased region" description="Low complexity" evidence="1">
    <location>
        <begin position="714"/>
        <end position="744"/>
    </location>
</feature>
<reference evidence="3 4" key="1">
    <citation type="journal article" date="2016" name="Mol. Biol. Evol.">
        <title>Comparative Genomics of Early-Diverging Mushroom-Forming Fungi Provides Insights into the Origins of Lignocellulose Decay Capabilities.</title>
        <authorList>
            <person name="Nagy L.G."/>
            <person name="Riley R."/>
            <person name="Tritt A."/>
            <person name="Adam C."/>
            <person name="Daum C."/>
            <person name="Floudas D."/>
            <person name="Sun H."/>
            <person name="Yadav J.S."/>
            <person name="Pangilinan J."/>
            <person name="Larsson K.H."/>
            <person name="Matsuura K."/>
            <person name="Barry K."/>
            <person name="Labutti K."/>
            <person name="Kuo R."/>
            <person name="Ohm R.A."/>
            <person name="Bhattacharya S.S."/>
            <person name="Shirouzu T."/>
            <person name="Yoshinaga Y."/>
            <person name="Martin F.M."/>
            <person name="Grigoriev I.V."/>
            <person name="Hibbett D.S."/>
        </authorList>
    </citation>
    <scope>NUCLEOTIDE SEQUENCE [LARGE SCALE GENOMIC DNA]</scope>
    <source>
        <strain evidence="3 4">L-15889</strain>
    </source>
</reference>
<feature type="region of interest" description="Disordered" evidence="1">
    <location>
        <begin position="55"/>
        <end position="142"/>
    </location>
</feature>
<keyword evidence="4" id="KW-1185">Reference proteome</keyword>
<feature type="compositionally biased region" description="Low complexity" evidence="1">
    <location>
        <begin position="628"/>
        <end position="650"/>
    </location>
</feature>